<comment type="caution">
    <text evidence="6">The sequence shown here is derived from an EMBL/GenBank/DDBJ whole genome shotgun (WGS) entry which is preliminary data.</text>
</comment>
<dbReference type="AlphaFoldDB" id="A0A812BLN7"/>
<dbReference type="Pfam" id="PF01553">
    <property type="entry name" value="Acyltransferase"/>
    <property type="match status" value="1"/>
</dbReference>
<dbReference type="GO" id="GO:0012505">
    <property type="term" value="C:endomembrane system"/>
    <property type="evidence" value="ECO:0007669"/>
    <property type="project" value="TreeGrafter"/>
</dbReference>
<dbReference type="SMART" id="SM00563">
    <property type="entry name" value="PlsC"/>
    <property type="match status" value="1"/>
</dbReference>
<dbReference type="SUPFAM" id="SSF69593">
    <property type="entry name" value="Glycerol-3-phosphate (1)-acyltransferase"/>
    <property type="match status" value="1"/>
</dbReference>
<evidence type="ECO:0000256" key="2">
    <source>
        <dbReference type="ARBA" id="ARBA00022679"/>
    </source>
</evidence>
<keyword evidence="4" id="KW-1133">Transmembrane helix</keyword>
<dbReference type="EC" id="2.3.1.-" evidence="6"/>
<feature type="transmembrane region" description="Helical" evidence="4">
    <location>
        <begin position="282"/>
        <end position="301"/>
    </location>
</feature>
<dbReference type="OrthoDB" id="189226at2759"/>
<keyword evidence="4" id="KW-0812">Transmembrane</keyword>
<keyword evidence="2 6" id="KW-0808">Transferase</keyword>
<feature type="domain" description="Phospholipid/glycerol acyltransferase" evidence="5">
    <location>
        <begin position="59"/>
        <end position="183"/>
    </location>
</feature>
<keyword evidence="4" id="KW-0472">Membrane</keyword>
<dbReference type="GO" id="GO:0003841">
    <property type="term" value="F:1-acylglycerol-3-phosphate O-acyltransferase activity"/>
    <property type="evidence" value="ECO:0007669"/>
    <property type="project" value="UniProtKB-EC"/>
</dbReference>
<dbReference type="Pfam" id="PF16076">
    <property type="entry name" value="Acyltransf_C"/>
    <property type="match status" value="1"/>
</dbReference>
<reference evidence="6" key="1">
    <citation type="submission" date="2021-01" db="EMBL/GenBank/DDBJ databases">
        <authorList>
            <person name="Li R."/>
            <person name="Bekaert M."/>
        </authorList>
    </citation>
    <scope>NUCLEOTIDE SEQUENCE</scope>
    <source>
        <strain evidence="6">Farmed</strain>
    </source>
</reference>
<dbReference type="CDD" id="cd07990">
    <property type="entry name" value="LPLAT_LCLAT1-like"/>
    <property type="match status" value="1"/>
</dbReference>
<dbReference type="InterPro" id="IPR002123">
    <property type="entry name" value="Plipid/glycerol_acylTrfase"/>
</dbReference>
<accession>A0A812BLN7</accession>
<dbReference type="PANTHER" id="PTHR10983">
    <property type="entry name" value="1-ACYLGLYCEROL-3-PHOSPHATE ACYLTRANSFERASE-RELATED"/>
    <property type="match status" value="1"/>
</dbReference>
<evidence type="ECO:0000256" key="1">
    <source>
        <dbReference type="ARBA" id="ARBA00008655"/>
    </source>
</evidence>
<protein>
    <submittedName>
        <fullName evidence="6">AGPAT3_4</fullName>
        <ecNumber evidence="6">2.3.1.-</ecNumber>
        <ecNumber evidence="6">2.3.1.51</ecNumber>
    </submittedName>
</protein>
<evidence type="ECO:0000256" key="4">
    <source>
        <dbReference type="SAM" id="Phobius"/>
    </source>
</evidence>
<dbReference type="PANTHER" id="PTHR10983:SF24">
    <property type="entry name" value="1-ACYLGLYCEROL-3-PHOSPHATE O-ACYLTRANSFERASE 3, ISOFORM E-RELATED"/>
    <property type="match status" value="1"/>
</dbReference>
<feature type="transmembrane region" description="Helical" evidence="4">
    <location>
        <begin position="313"/>
        <end position="331"/>
    </location>
</feature>
<dbReference type="EC" id="2.3.1.51" evidence="6"/>
<evidence type="ECO:0000256" key="3">
    <source>
        <dbReference type="ARBA" id="ARBA00023315"/>
    </source>
</evidence>
<dbReference type="EMBL" id="CAHIKZ030000688">
    <property type="protein sequence ID" value="CAE1233604.1"/>
    <property type="molecule type" value="Genomic_DNA"/>
</dbReference>
<keyword evidence="3 6" id="KW-0012">Acyltransferase</keyword>
<evidence type="ECO:0000313" key="6">
    <source>
        <dbReference type="EMBL" id="CAE1233604.1"/>
    </source>
</evidence>
<dbReference type="InterPro" id="IPR032098">
    <property type="entry name" value="Acyltransf_C"/>
</dbReference>
<gene>
    <name evidence="6" type="ORF">SPHA_19020</name>
</gene>
<evidence type="ECO:0000259" key="5">
    <source>
        <dbReference type="SMART" id="SM00563"/>
    </source>
</evidence>
<name>A0A812BLN7_ACAPH</name>
<dbReference type="Proteomes" id="UP000597762">
    <property type="component" value="Unassembled WGS sequence"/>
</dbReference>
<organism evidence="6 7">
    <name type="scientific">Acanthosepion pharaonis</name>
    <name type="common">Pharaoh cuttlefish</name>
    <name type="synonym">Sepia pharaonis</name>
    <dbReference type="NCBI Taxonomy" id="158019"/>
    <lineage>
        <taxon>Eukaryota</taxon>
        <taxon>Metazoa</taxon>
        <taxon>Spiralia</taxon>
        <taxon>Lophotrochozoa</taxon>
        <taxon>Mollusca</taxon>
        <taxon>Cephalopoda</taxon>
        <taxon>Coleoidea</taxon>
        <taxon>Decapodiformes</taxon>
        <taxon>Sepiida</taxon>
        <taxon>Sepiina</taxon>
        <taxon>Sepiidae</taxon>
        <taxon>Acanthosepion</taxon>
    </lineage>
</organism>
<proteinExistence type="inferred from homology"/>
<sequence length="346" mass="40947">MACTLVLWPFNKNLYRKINSYLAYSWWCHFTFLGQWWSGSECELYIDPSDLPYISNEHALVIMNHKYDIDWLMGWIIIERFGMLGGSKIYGKRNLMYIPILGWIWYLTESIFLKRHWSEDQKTLIHDVQQLTEFPERYWVTILLFCEGTRFTEEKHKISMEVADQKGLPRLRHHLLPRTKGFVLSLQAMKGKIPVIYDCTVGFRKDAAEPTLMNILNGRTCRAEMHVRRIPVEEIPYEDEEACSVWLHNLYQYKDKIFHEFTIKGRFEGLQKHKVPRRYWDLSIWIGWAVVLCTPLILYTMKIIREGSHLSNLLLLVAAFALTYVATRWSMGLSDIKKGSSYGKMK</sequence>
<keyword evidence="7" id="KW-1185">Reference proteome</keyword>
<comment type="similarity">
    <text evidence="1">Belongs to the 1-acyl-sn-glycerol-3-phosphate acyltransferase family.</text>
</comment>
<evidence type="ECO:0000313" key="7">
    <source>
        <dbReference type="Proteomes" id="UP000597762"/>
    </source>
</evidence>